<feature type="domain" description="RRM" evidence="3">
    <location>
        <begin position="39"/>
        <end position="82"/>
    </location>
</feature>
<protein>
    <submittedName>
        <fullName evidence="4">Ubp1-associated protein 2a</fullName>
    </submittedName>
</protein>
<dbReference type="OrthoDB" id="1829213at2759"/>
<dbReference type="GO" id="GO:0003723">
    <property type="term" value="F:RNA binding"/>
    <property type="evidence" value="ECO:0007669"/>
    <property type="project" value="UniProtKB-UniRule"/>
</dbReference>
<dbReference type="InterPro" id="IPR000504">
    <property type="entry name" value="RRM_dom"/>
</dbReference>
<name>A0A830CNR8_9LAMI</name>
<gene>
    <name evidence="4" type="ORF">PHJA_002051700</name>
</gene>
<keyword evidence="5" id="KW-1185">Reference proteome</keyword>
<accession>A0A830CNR8</accession>
<dbReference type="SUPFAM" id="SSF54928">
    <property type="entry name" value="RNA-binding domain, RBD"/>
    <property type="match status" value="1"/>
</dbReference>
<dbReference type="PROSITE" id="PS50102">
    <property type="entry name" value="RRM"/>
    <property type="match status" value="1"/>
</dbReference>
<evidence type="ECO:0000313" key="5">
    <source>
        <dbReference type="Proteomes" id="UP000653305"/>
    </source>
</evidence>
<evidence type="ECO:0000259" key="3">
    <source>
        <dbReference type="PROSITE" id="PS50102"/>
    </source>
</evidence>
<dbReference type="AlphaFoldDB" id="A0A830CNR8"/>
<comment type="caution">
    <text evidence="4">The sequence shown here is derived from an EMBL/GenBank/DDBJ whole genome shotgun (WGS) entry which is preliminary data.</text>
</comment>
<evidence type="ECO:0000256" key="1">
    <source>
        <dbReference type="PROSITE-ProRule" id="PRU00176"/>
    </source>
</evidence>
<sequence length="113" mass="12198">MIEGRMASCQLASAGPVRPPTTTVAAAIPLSNESEYTRRKIYMSNVAAEIDPNKLTEFFSTFGEIEEGPLGFDKQTGKARGFWCHPGLQGGYVVQPQMGRGGVRPPYKGVPGH</sequence>
<evidence type="ECO:0000313" key="4">
    <source>
        <dbReference type="EMBL" id="GFP99078.1"/>
    </source>
</evidence>
<evidence type="ECO:0000256" key="2">
    <source>
        <dbReference type="SAM" id="MobiDB-lite"/>
    </source>
</evidence>
<dbReference type="InterPro" id="IPR012677">
    <property type="entry name" value="Nucleotide-bd_a/b_plait_sf"/>
</dbReference>
<dbReference type="Pfam" id="PF00076">
    <property type="entry name" value="RRM_1"/>
    <property type="match status" value="1"/>
</dbReference>
<dbReference type="Gene3D" id="3.30.70.330">
    <property type="match status" value="1"/>
</dbReference>
<organism evidence="4 5">
    <name type="scientific">Phtheirospermum japonicum</name>
    <dbReference type="NCBI Taxonomy" id="374723"/>
    <lineage>
        <taxon>Eukaryota</taxon>
        <taxon>Viridiplantae</taxon>
        <taxon>Streptophyta</taxon>
        <taxon>Embryophyta</taxon>
        <taxon>Tracheophyta</taxon>
        <taxon>Spermatophyta</taxon>
        <taxon>Magnoliopsida</taxon>
        <taxon>eudicotyledons</taxon>
        <taxon>Gunneridae</taxon>
        <taxon>Pentapetalae</taxon>
        <taxon>asterids</taxon>
        <taxon>lamiids</taxon>
        <taxon>Lamiales</taxon>
        <taxon>Orobanchaceae</taxon>
        <taxon>Orobanchaceae incertae sedis</taxon>
        <taxon>Phtheirospermum</taxon>
    </lineage>
</organism>
<dbReference type="EMBL" id="BMAC01000555">
    <property type="protein sequence ID" value="GFP99078.1"/>
    <property type="molecule type" value="Genomic_DNA"/>
</dbReference>
<proteinExistence type="predicted"/>
<feature type="region of interest" description="Disordered" evidence="2">
    <location>
        <begin position="1"/>
        <end position="21"/>
    </location>
</feature>
<reference evidence="4" key="1">
    <citation type="submission" date="2020-07" db="EMBL/GenBank/DDBJ databases">
        <title>Ethylene signaling mediates host invasion by parasitic plants.</title>
        <authorList>
            <person name="Yoshida S."/>
        </authorList>
    </citation>
    <scope>NUCLEOTIDE SEQUENCE</scope>
    <source>
        <strain evidence="4">Okayama</strain>
    </source>
</reference>
<keyword evidence="1" id="KW-0694">RNA-binding</keyword>
<dbReference type="InterPro" id="IPR035979">
    <property type="entry name" value="RBD_domain_sf"/>
</dbReference>
<dbReference type="Proteomes" id="UP000653305">
    <property type="component" value="Unassembled WGS sequence"/>
</dbReference>